<dbReference type="HOGENOM" id="CLU_009583_0_3_6"/>
<organism evidence="2 3">
    <name type="scientific">Nitrosococcus oceani C-27</name>
    <dbReference type="NCBI Taxonomy" id="314279"/>
    <lineage>
        <taxon>Bacteria</taxon>
        <taxon>Pseudomonadati</taxon>
        <taxon>Pseudomonadota</taxon>
        <taxon>Gammaproteobacteria</taxon>
        <taxon>Chromatiales</taxon>
        <taxon>Chromatiaceae</taxon>
        <taxon>Nitrosococcus</taxon>
    </lineage>
</organism>
<protein>
    <submittedName>
        <fullName evidence="2">Sugar transferase</fullName>
    </submittedName>
</protein>
<reference evidence="2 3" key="1">
    <citation type="submission" date="2014-07" db="EMBL/GenBank/DDBJ databases">
        <title>Comparative analysis of Nitrosococcus oceani genome inventories of strains from Pacific and Atlantic gyres.</title>
        <authorList>
            <person name="Lim C.K."/>
            <person name="Wang L."/>
            <person name="Sayavedra-Soto L.A."/>
            <person name="Klotz M.G."/>
        </authorList>
    </citation>
    <scope>NUCLEOTIDE SEQUENCE [LARGE SCALE GENOMIC DNA]</scope>
    <source>
        <strain evidence="2 3">C-27</strain>
    </source>
</reference>
<accession>A0A0E2ZLI2</accession>
<dbReference type="PANTHER" id="PTHR45947">
    <property type="entry name" value="SULFOQUINOVOSYL TRANSFERASE SQD2"/>
    <property type="match status" value="1"/>
</dbReference>
<keyword evidence="2" id="KW-0808">Transferase</keyword>
<dbReference type="OrthoDB" id="9775208at2"/>
<gene>
    <name evidence="2" type="ORF">IB75_10550</name>
</gene>
<comment type="caution">
    <text evidence="2">The sequence shown here is derived from an EMBL/GenBank/DDBJ whole genome shotgun (WGS) entry which is preliminary data.</text>
</comment>
<feature type="domain" description="Glycosyltransferase subfamily 4-like N-terminal" evidence="1">
    <location>
        <begin position="35"/>
        <end position="193"/>
    </location>
</feature>
<dbReference type="Gene3D" id="3.40.50.2000">
    <property type="entry name" value="Glycogen Phosphorylase B"/>
    <property type="match status" value="2"/>
</dbReference>
<dbReference type="Pfam" id="PF13439">
    <property type="entry name" value="Glyco_transf_4"/>
    <property type="match status" value="1"/>
</dbReference>
<dbReference type="AlphaFoldDB" id="A0A0E2ZLI2"/>
<dbReference type="PANTHER" id="PTHR45947:SF14">
    <property type="entry name" value="SLL1723 PROTEIN"/>
    <property type="match status" value="1"/>
</dbReference>
<dbReference type="InterPro" id="IPR050194">
    <property type="entry name" value="Glycosyltransferase_grp1"/>
</dbReference>
<dbReference type="GO" id="GO:0016757">
    <property type="term" value="F:glycosyltransferase activity"/>
    <property type="evidence" value="ECO:0007669"/>
    <property type="project" value="UniProtKB-ARBA"/>
</dbReference>
<dbReference type="EMBL" id="JPGN01000062">
    <property type="protein sequence ID" value="KFI19152.1"/>
    <property type="molecule type" value="Genomic_DNA"/>
</dbReference>
<proteinExistence type="predicted"/>
<name>A0A0E2ZLI2_9GAMM</name>
<sequence length="403" mass="45412">MTVSFPSESDTSSNVFCDDTSRPVIVHVIFRLQTGGLENGLVNLINHTADRYRHVIICLRDSTEFARRIRQPGLAIYALHKREGKDVALYFRLWRLLRSLKPHIVHTRNLAALEMQGPAALAGVPIRIHGEHGWDIHDPEGKNWRYRWLRRLYQPLIHQYIALSQPIVSYLREKVGISPARIKHIYNGVDTRRFHPQRDRSSVLPADFTGESSLIIGTVGRLEMIKDQLTLVQAFINLVRRLPKDENNLRLVIVGEGSLRPRLEVLVAEAGMAHLVWFAGERADVPALLQAMDLFVLPSLAEGISNTILEAMATGLPVVATRVGGNPELVIDTVTGYLVPSSDSEAMAKALERYAKNRKLAVEQGCEARRCIEERFGINAMVEQYAVLYDTLLAVRFGKESFK</sequence>
<dbReference type="Proteomes" id="UP000028839">
    <property type="component" value="Unassembled WGS sequence"/>
</dbReference>
<dbReference type="InterPro" id="IPR017522">
    <property type="entry name" value="Sugar_tfrase_PEP-CTERM_Stp2"/>
</dbReference>
<dbReference type="Pfam" id="PF13692">
    <property type="entry name" value="Glyco_trans_1_4"/>
    <property type="match status" value="1"/>
</dbReference>
<dbReference type="InterPro" id="IPR028098">
    <property type="entry name" value="Glyco_trans_4-like_N"/>
</dbReference>
<dbReference type="SUPFAM" id="SSF53756">
    <property type="entry name" value="UDP-Glycosyltransferase/glycogen phosphorylase"/>
    <property type="match status" value="1"/>
</dbReference>
<dbReference type="NCBIfam" id="TIGR03088">
    <property type="entry name" value="stp2"/>
    <property type="match status" value="1"/>
</dbReference>
<evidence type="ECO:0000259" key="1">
    <source>
        <dbReference type="Pfam" id="PF13439"/>
    </source>
</evidence>
<evidence type="ECO:0000313" key="2">
    <source>
        <dbReference type="EMBL" id="KFI19152.1"/>
    </source>
</evidence>
<evidence type="ECO:0000313" key="3">
    <source>
        <dbReference type="Proteomes" id="UP000028839"/>
    </source>
</evidence>